<evidence type="ECO:0000256" key="1">
    <source>
        <dbReference type="ARBA" id="ARBA00000707"/>
    </source>
</evidence>
<dbReference type="PANTHER" id="PTHR13291">
    <property type="entry name" value="JOSEPHIN 1, 2"/>
    <property type="match status" value="1"/>
</dbReference>
<dbReference type="EMBL" id="CATQJL010000326">
    <property type="protein sequence ID" value="CAJ0610180.1"/>
    <property type="molecule type" value="Genomic_DNA"/>
</dbReference>
<dbReference type="EC" id="3.4.19.12" evidence="2"/>
<dbReference type="PANTHER" id="PTHR13291:SF0">
    <property type="entry name" value="JOSEPHIN-LIKE PROTEIN"/>
    <property type="match status" value="1"/>
</dbReference>
<dbReference type="Gene3D" id="3.90.70.40">
    <property type="match status" value="1"/>
</dbReference>
<evidence type="ECO:0000313" key="9">
    <source>
        <dbReference type="Proteomes" id="UP001176961"/>
    </source>
</evidence>
<reference evidence="8" key="1">
    <citation type="submission" date="2023-07" db="EMBL/GenBank/DDBJ databases">
        <authorList>
            <consortium name="CYATHOMIX"/>
        </authorList>
    </citation>
    <scope>NUCLEOTIDE SEQUENCE</scope>
    <source>
        <strain evidence="8">N/A</strain>
    </source>
</reference>
<evidence type="ECO:0000256" key="6">
    <source>
        <dbReference type="PROSITE-ProRule" id="PRU00331"/>
    </source>
</evidence>
<evidence type="ECO:0000313" key="8">
    <source>
        <dbReference type="EMBL" id="CAJ0610180.1"/>
    </source>
</evidence>
<evidence type="ECO:0000256" key="5">
    <source>
        <dbReference type="ARBA" id="ARBA00022801"/>
    </source>
</evidence>
<sequence length="187" mass="21945">MYHERQTRQMCLVHALNALFQKPQFTAETLDEICYSLSDKRWFNPHRSMLGLGNYDVNVLMSALGMYDYQRIRFENLDAIIVNVPTGNYIPFWKGRHWYTILRQDNRFFNLDSKLSKPEEITDITQHCRSLLSKTEDSNQLFLVGKGDPTDFVSVNRSAFHELLIVCDIYHGKINNHQAQVRLNSEL</sequence>
<dbReference type="InterPro" id="IPR006155">
    <property type="entry name" value="Josephin"/>
</dbReference>
<comment type="catalytic activity">
    <reaction evidence="1">
        <text>Thiol-dependent hydrolysis of ester, thioester, amide, peptide and isopeptide bonds formed by the C-terminal Gly of ubiquitin (a 76-residue protein attached to proteins as an intracellular targeting signal).</text>
        <dbReference type="EC" id="3.4.19.12"/>
    </reaction>
</comment>
<dbReference type="AlphaFoldDB" id="A0AA36HG46"/>
<dbReference type="Proteomes" id="UP001176961">
    <property type="component" value="Unassembled WGS sequence"/>
</dbReference>
<proteinExistence type="predicted"/>
<dbReference type="InterPro" id="IPR040053">
    <property type="entry name" value="JOSD1/2"/>
</dbReference>
<comment type="caution">
    <text evidence="8">The sequence shown here is derived from an EMBL/GenBank/DDBJ whole genome shotgun (WGS) entry which is preliminary data.</text>
</comment>
<keyword evidence="9" id="KW-1185">Reference proteome</keyword>
<name>A0AA36HG46_CYLNA</name>
<feature type="domain" description="Josephin" evidence="7">
    <location>
        <begin position="1"/>
        <end position="160"/>
    </location>
</feature>
<feature type="active site" evidence="6">
    <location>
        <position position="11"/>
    </location>
</feature>
<organism evidence="8 9">
    <name type="scientific">Cylicocyclus nassatus</name>
    <name type="common">Nematode worm</name>
    <dbReference type="NCBI Taxonomy" id="53992"/>
    <lineage>
        <taxon>Eukaryota</taxon>
        <taxon>Metazoa</taxon>
        <taxon>Ecdysozoa</taxon>
        <taxon>Nematoda</taxon>
        <taxon>Chromadorea</taxon>
        <taxon>Rhabditida</taxon>
        <taxon>Rhabditina</taxon>
        <taxon>Rhabditomorpha</taxon>
        <taxon>Strongyloidea</taxon>
        <taxon>Strongylidae</taxon>
        <taxon>Cylicocyclus</taxon>
    </lineage>
</organism>
<evidence type="ECO:0000259" key="7">
    <source>
        <dbReference type="PROSITE" id="PS50957"/>
    </source>
</evidence>
<dbReference type="GO" id="GO:0004843">
    <property type="term" value="F:cysteine-type deubiquitinase activity"/>
    <property type="evidence" value="ECO:0007669"/>
    <property type="project" value="UniProtKB-EC"/>
</dbReference>
<feature type="active site" evidence="6">
    <location>
        <position position="97"/>
    </location>
</feature>
<dbReference type="SMART" id="SM01246">
    <property type="entry name" value="Josephin"/>
    <property type="match status" value="1"/>
</dbReference>
<dbReference type="Pfam" id="PF02099">
    <property type="entry name" value="Josephin"/>
    <property type="match status" value="1"/>
</dbReference>
<evidence type="ECO:0000256" key="2">
    <source>
        <dbReference type="ARBA" id="ARBA00012759"/>
    </source>
</evidence>
<gene>
    <name evidence="8" type="ORF">CYNAS_LOCUS22163</name>
</gene>
<feature type="active site" evidence="6">
    <location>
        <position position="112"/>
    </location>
</feature>
<evidence type="ECO:0000256" key="4">
    <source>
        <dbReference type="ARBA" id="ARBA00022786"/>
    </source>
</evidence>
<dbReference type="GO" id="GO:0016579">
    <property type="term" value="P:protein deubiquitination"/>
    <property type="evidence" value="ECO:0007669"/>
    <property type="project" value="InterPro"/>
</dbReference>
<keyword evidence="5 6" id="KW-0378">Hydrolase</keyword>
<protein>
    <recommendedName>
        <fullName evidence="2">ubiquitinyl hydrolase 1</fullName>
        <ecNumber evidence="2">3.4.19.12</ecNumber>
    </recommendedName>
</protein>
<dbReference type="GO" id="GO:0006508">
    <property type="term" value="P:proteolysis"/>
    <property type="evidence" value="ECO:0007669"/>
    <property type="project" value="UniProtKB-KW"/>
</dbReference>
<keyword evidence="3" id="KW-0645">Protease</keyword>
<evidence type="ECO:0000256" key="3">
    <source>
        <dbReference type="ARBA" id="ARBA00022670"/>
    </source>
</evidence>
<dbReference type="PROSITE" id="PS50957">
    <property type="entry name" value="JOSEPHIN"/>
    <property type="match status" value="1"/>
</dbReference>
<accession>A0AA36HG46</accession>
<keyword evidence="4" id="KW-0833">Ubl conjugation pathway</keyword>